<dbReference type="AlphaFoldDB" id="A0A8J1TRN9"/>
<organism evidence="1 2">
    <name type="scientific">Owenia fusiformis</name>
    <name type="common">Polychaete worm</name>
    <dbReference type="NCBI Taxonomy" id="6347"/>
    <lineage>
        <taxon>Eukaryota</taxon>
        <taxon>Metazoa</taxon>
        <taxon>Spiralia</taxon>
        <taxon>Lophotrochozoa</taxon>
        <taxon>Annelida</taxon>
        <taxon>Polychaeta</taxon>
        <taxon>Sedentaria</taxon>
        <taxon>Canalipalpata</taxon>
        <taxon>Sabellida</taxon>
        <taxon>Oweniida</taxon>
        <taxon>Oweniidae</taxon>
        <taxon>Owenia</taxon>
    </lineage>
</organism>
<reference evidence="1" key="1">
    <citation type="submission" date="2022-03" db="EMBL/GenBank/DDBJ databases">
        <authorList>
            <person name="Martin C."/>
        </authorList>
    </citation>
    <scope>NUCLEOTIDE SEQUENCE</scope>
</reference>
<gene>
    <name evidence="1" type="ORF">OFUS_LOCUS3314</name>
</gene>
<dbReference type="Proteomes" id="UP000749559">
    <property type="component" value="Unassembled WGS sequence"/>
</dbReference>
<dbReference type="EMBL" id="CAIIXF020000001">
    <property type="protein sequence ID" value="CAH1776101.1"/>
    <property type="molecule type" value="Genomic_DNA"/>
</dbReference>
<protein>
    <submittedName>
        <fullName evidence="1">Uncharacterized protein</fullName>
    </submittedName>
</protein>
<sequence length="309" mass="32358">MNKLVLSLIALSVVYIGLEALTCSTDDDCSGGQICYILGDCANGTCTCYADQVWVNETCELGAAFGASCSGEGSGNCKTQGASCNTTCICPQVAGYDPITESCVNTNGKTILNEYNADCSGSDTICNVNKGFVCNNNSVCACNSAMKNSDGICIYKDLGDPCTVDADCQGVYSAECTNQTCQCQTGETAGTVWPIQSYGDLVQLNLNDGLGICKPAGAVERNVSGQTCHLTLNGDVAQLCPSTAKYCTQCPDTSNNQNDYMVGKCYNSIVYLPTSTGIGGVGQNSGNFVVSNILLTFMSVLFGLFTFEH</sequence>
<evidence type="ECO:0000313" key="2">
    <source>
        <dbReference type="Proteomes" id="UP000749559"/>
    </source>
</evidence>
<comment type="caution">
    <text evidence="1">The sequence shown here is derived from an EMBL/GenBank/DDBJ whole genome shotgun (WGS) entry which is preliminary data.</text>
</comment>
<accession>A0A8J1TRN9</accession>
<proteinExistence type="predicted"/>
<keyword evidence="2" id="KW-1185">Reference proteome</keyword>
<name>A0A8J1TRN9_OWEFU</name>
<evidence type="ECO:0000313" key="1">
    <source>
        <dbReference type="EMBL" id="CAH1776101.1"/>
    </source>
</evidence>